<dbReference type="Proteomes" id="UP000572407">
    <property type="component" value="Unassembled WGS sequence"/>
</dbReference>
<evidence type="ECO:0000313" key="2">
    <source>
        <dbReference type="Proteomes" id="UP000572407"/>
    </source>
</evidence>
<dbReference type="InterPro" id="IPR016181">
    <property type="entry name" value="Acyl_CoA_acyltransferase"/>
</dbReference>
<name>A0A7V8RN37_9PSED</name>
<protein>
    <submittedName>
        <fullName evidence="1">N-acetyltransferase</fullName>
    </submittedName>
</protein>
<dbReference type="AlphaFoldDB" id="A0A7V8RN37"/>
<sequence length="229" mass="26737">MNTLQTLRDRIHKKGLRAVLRQLSRRYIFSHTRLVWLEHDIRTPLPPHNLKPYPPMRLESITVANADAFARHFGDRVETMRELAAEGYTGLMYLDDQGDSVGFAWASTRDYFDRHFYRCNFPIKPGEYFQFGGEAIRQYWGTSISADMQLEVWKVMADQGCHTMVDVCDLQNVQAIKMHIRMGFQERGKITHVYRLFGHWRFFRNTLYRGSVLDGFRKPAQPVTSTAAA</sequence>
<dbReference type="GO" id="GO:0016740">
    <property type="term" value="F:transferase activity"/>
    <property type="evidence" value="ECO:0007669"/>
    <property type="project" value="UniProtKB-KW"/>
</dbReference>
<gene>
    <name evidence="1" type="ORF">FHK92_17005</name>
</gene>
<evidence type="ECO:0000313" key="1">
    <source>
        <dbReference type="EMBL" id="MBA1379487.1"/>
    </source>
</evidence>
<dbReference type="RefSeq" id="WP_181288978.1">
    <property type="nucleotide sequence ID" value="NZ_VDLV01000029.1"/>
</dbReference>
<dbReference type="SUPFAM" id="SSF55729">
    <property type="entry name" value="Acyl-CoA N-acyltransferases (Nat)"/>
    <property type="match status" value="1"/>
</dbReference>
<accession>A0A7V8RN37</accession>
<proteinExistence type="predicted"/>
<dbReference type="EMBL" id="VDLV01000029">
    <property type="protein sequence ID" value="MBA1379487.1"/>
    <property type="molecule type" value="Genomic_DNA"/>
</dbReference>
<reference evidence="1 2" key="1">
    <citation type="submission" date="2019-06" db="EMBL/GenBank/DDBJ databases">
        <title>Analysis of the biodiversity of Brassica napus bacterial endophytes for the selection of potential efficient biofertilizers for rapeseed crops.</title>
        <authorList>
            <person name="Jimenez-Gomez A."/>
            <person name="Saati-Santamaria Z."/>
            <person name="Menendez E."/>
            <person name="Rivas R."/>
            <person name="Mateos P.F."/>
            <person name="Velazquez E."/>
            <person name="Garcia-Fraile P."/>
        </authorList>
    </citation>
    <scope>NUCLEOTIDE SEQUENCE [LARGE SCALE GENOMIC DNA]</scope>
    <source>
        <strain evidence="1 2">CDVBN10</strain>
    </source>
</reference>
<dbReference type="Gene3D" id="3.40.630.30">
    <property type="match status" value="1"/>
</dbReference>
<organism evidence="1 2">
    <name type="scientific">Pseudomonas brassicacearum subsp. neoaurantiaca</name>
    <dbReference type="NCBI Taxonomy" id="494916"/>
    <lineage>
        <taxon>Bacteria</taxon>
        <taxon>Pseudomonadati</taxon>
        <taxon>Pseudomonadota</taxon>
        <taxon>Gammaproteobacteria</taxon>
        <taxon>Pseudomonadales</taxon>
        <taxon>Pseudomonadaceae</taxon>
        <taxon>Pseudomonas</taxon>
    </lineage>
</organism>
<keyword evidence="1" id="KW-0808">Transferase</keyword>
<comment type="caution">
    <text evidence="1">The sequence shown here is derived from an EMBL/GenBank/DDBJ whole genome shotgun (WGS) entry which is preliminary data.</text>
</comment>